<dbReference type="EMBL" id="VTAV01000031">
    <property type="protein sequence ID" value="TYR30829.1"/>
    <property type="molecule type" value="Genomic_DNA"/>
</dbReference>
<proteinExistence type="predicted"/>
<gene>
    <name evidence="2" type="ORF">FXV77_21650</name>
</gene>
<protein>
    <submittedName>
        <fullName evidence="2">Uncharacterized protein</fullName>
    </submittedName>
</protein>
<feature type="compositionally biased region" description="Basic and acidic residues" evidence="1">
    <location>
        <begin position="53"/>
        <end position="62"/>
    </location>
</feature>
<evidence type="ECO:0000256" key="1">
    <source>
        <dbReference type="SAM" id="MobiDB-lite"/>
    </source>
</evidence>
<feature type="region of interest" description="Disordered" evidence="1">
    <location>
        <begin position="37"/>
        <end position="62"/>
    </location>
</feature>
<accession>A0A5D4GSV7</accession>
<evidence type="ECO:0000313" key="2">
    <source>
        <dbReference type="EMBL" id="TYR30829.1"/>
    </source>
</evidence>
<comment type="caution">
    <text evidence="2">The sequence shown here is derived from an EMBL/GenBank/DDBJ whole genome shotgun (WGS) entry which is preliminary data.</text>
</comment>
<reference evidence="2 3" key="1">
    <citation type="submission" date="2019-08" db="EMBL/GenBank/DDBJ databases">
        <title>Phlebobacter frassis gen. nov. sp. nov., a new member of family Sphingobacteriaceae isolated from sand fly rearing media.</title>
        <authorList>
            <person name="Kakumanu M.L."/>
            <person name="Marayati B.F."/>
            <person name="Wada-Katsumata A."/>
            <person name="Wasserberg G."/>
            <person name="Schal C."/>
            <person name="Apperson C.S."/>
            <person name="Ponnusamy L."/>
        </authorList>
    </citation>
    <scope>NUCLEOTIDE SEQUENCE [LARGE SCALE GENOMIC DNA]</scope>
    <source>
        <strain evidence="2 3">SSI9</strain>
    </source>
</reference>
<sequence length="62" mass="7558">MHDWLKKAHEDFPRVDPKTIFNFVKWVRHRHNLPYEPDSRDYQPVEETPYGLQEHEPLKGAM</sequence>
<name>A0A5D4GSV7_9SPHI</name>
<dbReference type="AlphaFoldDB" id="A0A5D4GSV7"/>
<dbReference type="Proteomes" id="UP000322362">
    <property type="component" value="Unassembled WGS sequence"/>
</dbReference>
<organism evidence="2 3">
    <name type="scientific">Sphingobacterium phlebotomi</name>
    <dbReference type="NCBI Taxonomy" id="2605433"/>
    <lineage>
        <taxon>Bacteria</taxon>
        <taxon>Pseudomonadati</taxon>
        <taxon>Bacteroidota</taxon>
        <taxon>Sphingobacteriia</taxon>
        <taxon>Sphingobacteriales</taxon>
        <taxon>Sphingobacteriaceae</taxon>
        <taxon>Sphingobacterium</taxon>
    </lineage>
</organism>
<keyword evidence="3" id="KW-1185">Reference proteome</keyword>
<evidence type="ECO:0000313" key="3">
    <source>
        <dbReference type="Proteomes" id="UP000322362"/>
    </source>
</evidence>